<keyword evidence="1" id="KW-0378">Hydrolase</keyword>
<dbReference type="SUPFAM" id="SSF56300">
    <property type="entry name" value="Metallo-dependent phosphatases"/>
    <property type="match status" value="1"/>
</dbReference>
<gene>
    <name evidence="4" type="ORF">D3Z30_12125</name>
    <name evidence="5" type="ORF">DXC19_06005</name>
    <name evidence="3" type="ORF">G8J23_05125</name>
</gene>
<dbReference type="PIRSF" id="PIRSF033091">
    <property type="entry name" value="Pesterase_YhaO"/>
    <property type="match status" value="1"/>
</dbReference>
<dbReference type="Pfam" id="PF00149">
    <property type="entry name" value="Metallophos"/>
    <property type="match status" value="1"/>
</dbReference>
<reference evidence="3 8" key="3">
    <citation type="submission" date="2020-03" db="EMBL/GenBank/DDBJ databases">
        <title>Comparative genetics of Staphylococcus warneri persistents from caprine mastitis.</title>
        <authorList>
            <person name="Franca C.A."/>
            <person name="Rosa D.S."/>
            <person name="Silva A."/>
            <person name="Rodrigues D.L.N."/>
            <person name="Santos R.G."/>
            <person name="Castillo R.E.H."/>
            <person name="Moreira M.A.S."/>
            <person name="Lima M.C."/>
            <person name="Gouveia G.V."/>
            <person name="Gouveia J.J.S."/>
            <person name="Souza R.F.S."/>
            <person name="Bertram B."/>
            <person name="Azevedo V."/>
            <person name="Costa M."/>
        </authorList>
    </citation>
    <scope>NUCLEOTIDE SEQUENCE [LARGE SCALE GENOMIC DNA]</scope>
    <source>
        <strain evidence="3 8">Cap 9.2</strain>
    </source>
</reference>
<evidence type="ECO:0000313" key="7">
    <source>
        <dbReference type="Proteomes" id="UP000481807"/>
    </source>
</evidence>
<dbReference type="Proteomes" id="UP000814367">
    <property type="component" value="Unassembled WGS sequence"/>
</dbReference>
<dbReference type="Proteomes" id="UP000481807">
    <property type="component" value="Unassembled WGS sequence"/>
</dbReference>
<evidence type="ECO:0000313" key="3">
    <source>
        <dbReference type="EMBL" id="MCG6225365.1"/>
    </source>
</evidence>
<evidence type="ECO:0000313" key="5">
    <source>
        <dbReference type="EMBL" id="RGM33056.1"/>
    </source>
</evidence>
<evidence type="ECO:0000256" key="1">
    <source>
        <dbReference type="ARBA" id="ARBA00022801"/>
    </source>
</evidence>
<dbReference type="Gene3D" id="3.60.21.10">
    <property type="match status" value="1"/>
</dbReference>
<comment type="caution">
    <text evidence="5">The sequence shown here is derived from an EMBL/GenBank/DDBJ whole genome shotgun (WGS) entry which is preliminary data.</text>
</comment>
<dbReference type="GO" id="GO:0004527">
    <property type="term" value="F:exonuclease activity"/>
    <property type="evidence" value="ECO:0007669"/>
    <property type="project" value="UniProtKB-KW"/>
</dbReference>
<dbReference type="Proteomes" id="UP000261016">
    <property type="component" value="Unassembled WGS sequence"/>
</dbReference>
<evidence type="ECO:0000313" key="6">
    <source>
        <dbReference type="Proteomes" id="UP000261016"/>
    </source>
</evidence>
<evidence type="ECO:0000259" key="2">
    <source>
        <dbReference type="Pfam" id="PF00149"/>
    </source>
</evidence>
<accession>A0A364UN29</accession>
<dbReference type="AlphaFoldDB" id="A0A364UN29"/>
<dbReference type="GeneID" id="58059771"/>
<reference evidence="4 7" key="2">
    <citation type="submission" date="2018-08" db="EMBL/GenBank/DDBJ databases">
        <title>Murine metabolic-syndrome-specific gut microbial biobank.</title>
        <authorList>
            <person name="Liu C."/>
        </authorList>
    </citation>
    <scope>NUCLEOTIDE SEQUENCE [LARGE SCALE GENOMIC DNA]</scope>
    <source>
        <strain evidence="4 7">1XD21-27</strain>
    </source>
</reference>
<reference evidence="5 6" key="1">
    <citation type="submission" date="2018-08" db="EMBL/GenBank/DDBJ databases">
        <title>A genome reference for cultivated species of the human gut microbiota.</title>
        <authorList>
            <person name="Zou Y."/>
            <person name="Xue W."/>
            <person name="Luo G."/>
        </authorList>
    </citation>
    <scope>NUCLEOTIDE SEQUENCE [LARGE SCALE GENOMIC DNA]</scope>
    <source>
        <strain evidence="5 6">OM08-17AT</strain>
    </source>
</reference>
<sequence length="398" mass="46137">MVKFIHCADLHLDSPFKSKSHLSPNIFEDVQKSAYESFQHIVDLALEKEVDFIIIAGDLFDKENRTLRAEVFLKEQFERLEKEQIFVYICHGNHDPLSTKISSNWPKNVSVFSNQVETYQAITKDGETIFIHGFSYQNDASYENKIDSFPSSQGQQGIHIGVLHGTYSKSSVKDRYTEFRLEDLNSKLYHYWALGHIHERQQLSDLPVINYAGNIQGRHFNEKGEKGCLLIQGDNLKLTTQFYPTQSIKFEEATIETSETTKQGLYEAIQAFKDKVREEGKAFYRLNVIINSESTMSPQDILQVEEMITDYEENEKDFVFIEDLNLKYKTNDESPLVNEFSNDLLNDRTVFDKAMSDLYLNPRASKYLDDYTTFDKTELVNHAEDLLKADMRGEQNDN</sequence>
<keyword evidence="8" id="KW-1185">Reference proteome</keyword>
<keyword evidence="5" id="KW-0269">Exonuclease</keyword>
<dbReference type="PANTHER" id="PTHR30337">
    <property type="entry name" value="COMPONENT OF ATP-DEPENDENT DSDNA EXONUCLEASE"/>
    <property type="match status" value="1"/>
</dbReference>
<organism evidence="5 6">
    <name type="scientific">Staphylococcus warneri</name>
    <dbReference type="NCBI Taxonomy" id="1292"/>
    <lineage>
        <taxon>Bacteria</taxon>
        <taxon>Bacillati</taxon>
        <taxon>Bacillota</taxon>
        <taxon>Bacilli</taxon>
        <taxon>Bacillales</taxon>
        <taxon>Staphylococcaceae</taxon>
        <taxon>Staphylococcus</taxon>
    </lineage>
</organism>
<dbReference type="CDD" id="cd00840">
    <property type="entry name" value="MPP_Mre11_N"/>
    <property type="match status" value="1"/>
</dbReference>
<dbReference type="EMBL" id="JAANHJ010000001">
    <property type="protein sequence ID" value="MCG6225365.1"/>
    <property type="molecule type" value="Genomic_DNA"/>
</dbReference>
<dbReference type="RefSeq" id="WP_002466812.1">
    <property type="nucleotide sequence ID" value="NZ_CABMFV010000001.1"/>
</dbReference>
<dbReference type="InterPro" id="IPR029052">
    <property type="entry name" value="Metallo-depent_PP-like"/>
</dbReference>
<protein>
    <submittedName>
        <fullName evidence="5">DNA repair exonuclease</fullName>
    </submittedName>
</protein>
<proteinExistence type="predicted"/>
<keyword evidence="5" id="KW-0540">Nuclease</keyword>
<dbReference type="InterPro" id="IPR050535">
    <property type="entry name" value="DNA_Repair-Maintenance_Comp"/>
</dbReference>
<dbReference type="EMBL" id="QSTD01000001">
    <property type="protein sequence ID" value="RGM33056.1"/>
    <property type="molecule type" value="Genomic_DNA"/>
</dbReference>
<evidence type="ECO:0000313" key="8">
    <source>
        <dbReference type="Proteomes" id="UP000814367"/>
    </source>
</evidence>
<dbReference type="InterPro" id="IPR041796">
    <property type="entry name" value="Mre11_N"/>
</dbReference>
<evidence type="ECO:0000313" key="4">
    <source>
        <dbReference type="EMBL" id="NBH31712.1"/>
    </source>
</evidence>
<dbReference type="EMBL" id="QXWP01000011">
    <property type="protein sequence ID" value="NBH31712.1"/>
    <property type="molecule type" value="Genomic_DNA"/>
</dbReference>
<dbReference type="PANTHER" id="PTHR30337:SF7">
    <property type="entry name" value="PHOSPHOESTERASE"/>
    <property type="match status" value="1"/>
</dbReference>
<dbReference type="InterPro" id="IPR004843">
    <property type="entry name" value="Calcineurin-like_PHP"/>
</dbReference>
<name>A0A364UN29_STAWA</name>
<feature type="domain" description="Calcineurin-like phosphoesterase" evidence="2">
    <location>
        <begin position="3"/>
        <end position="199"/>
    </location>
</feature>
<dbReference type="InterPro" id="IPR014576">
    <property type="entry name" value="Pesterase_YhaO"/>
</dbReference>